<dbReference type="Proteomes" id="UP000799750">
    <property type="component" value="Unassembled WGS sequence"/>
</dbReference>
<feature type="compositionally biased region" description="Basic and acidic residues" evidence="1">
    <location>
        <begin position="206"/>
        <end position="238"/>
    </location>
</feature>
<keyword evidence="3" id="KW-1185">Reference proteome</keyword>
<dbReference type="InterPro" id="IPR011256">
    <property type="entry name" value="Reg_factor_effector_dom_sf"/>
</dbReference>
<dbReference type="AlphaFoldDB" id="A0A6A6R9Q1"/>
<organism evidence="2 3">
    <name type="scientific">Lophium mytilinum</name>
    <dbReference type="NCBI Taxonomy" id="390894"/>
    <lineage>
        <taxon>Eukaryota</taxon>
        <taxon>Fungi</taxon>
        <taxon>Dikarya</taxon>
        <taxon>Ascomycota</taxon>
        <taxon>Pezizomycotina</taxon>
        <taxon>Dothideomycetes</taxon>
        <taxon>Pleosporomycetidae</taxon>
        <taxon>Mytilinidiales</taxon>
        <taxon>Mytilinidiaceae</taxon>
        <taxon>Lophium</taxon>
    </lineage>
</organism>
<dbReference type="EMBL" id="MU004183">
    <property type="protein sequence ID" value="KAF2500463.1"/>
    <property type="molecule type" value="Genomic_DNA"/>
</dbReference>
<dbReference type="SUPFAM" id="SSF55136">
    <property type="entry name" value="Probable bacterial effector-binding domain"/>
    <property type="match status" value="1"/>
</dbReference>
<accession>A0A6A6R9Q1</accession>
<name>A0A6A6R9Q1_9PEZI</name>
<evidence type="ECO:0000313" key="3">
    <source>
        <dbReference type="Proteomes" id="UP000799750"/>
    </source>
</evidence>
<feature type="region of interest" description="Disordered" evidence="1">
    <location>
        <begin position="196"/>
        <end position="242"/>
    </location>
</feature>
<sequence>MDSPAVENTASFDELLDSVKYCETSMCDGGTLEFFFDGVDSDTINELTCAAPPVLTDEGKQQQTTAPHYFGNNPNAPCQNVVYNSPYNQNVFNTFYTHSAPVQDNTYTNNFHNQYSYNYPQFPPVFPPQGHFTPAYTIEGSSPSLAINVDDDEVVEIPAATTASLPSRGEKEAAVPNMNRVYSSWEPKAQMPGYIPKKGPVWGYQQKRDQQKRERRANKEKVRKKAADEKAMNEKAAEQDEGPFVSRAVDLALAVDVENQRAKRTKEAA</sequence>
<gene>
    <name evidence="2" type="ORF">BU16DRAFT_556930</name>
</gene>
<evidence type="ECO:0000313" key="2">
    <source>
        <dbReference type="EMBL" id="KAF2500463.1"/>
    </source>
</evidence>
<evidence type="ECO:0000256" key="1">
    <source>
        <dbReference type="SAM" id="MobiDB-lite"/>
    </source>
</evidence>
<protein>
    <submittedName>
        <fullName evidence="2">Uncharacterized protein</fullName>
    </submittedName>
</protein>
<proteinExistence type="predicted"/>
<reference evidence="2" key="1">
    <citation type="journal article" date="2020" name="Stud. Mycol.">
        <title>101 Dothideomycetes genomes: a test case for predicting lifestyles and emergence of pathogens.</title>
        <authorList>
            <person name="Haridas S."/>
            <person name="Albert R."/>
            <person name="Binder M."/>
            <person name="Bloem J."/>
            <person name="Labutti K."/>
            <person name="Salamov A."/>
            <person name="Andreopoulos B."/>
            <person name="Baker S."/>
            <person name="Barry K."/>
            <person name="Bills G."/>
            <person name="Bluhm B."/>
            <person name="Cannon C."/>
            <person name="Castanera R."/>
            <person name="Culley D."/>
            <person name="Daum C."/>
            <person name="Ezra D."/>
            <person name="Gonzalez J."/>
            <person name="Henrissat B."/>
            <person name="Kuo A."/>
            <person name="Liang C."/>
            <person name="Lipzen A."/>
            <person name="Lutzoni F."/>
            <person name="Magnuson J."/>
            <person name="Mondo S."/>
            <person name="Nolan M."/>
            <person name="Ohm R."/>
            <person name="Pangilinan J."/>
            <person name="Park H.-J."/>
            <person name="Ramirez L."/>
            <person name="Alfaro M."/>
            <person name="Sun H."/>
            <person name="Tritt A."/>
            <person name="Yoshinaga Y."/>
            <person name="Zwiers L.-H."/>
            <person name="Turgeon B."/>
            <person name="Goodwin S."/>
            <person name="Spatafora J."/>
            <person name="Crous P."/>
            <person name="Grigoriev I."/>
        </authorList>
    </citation>
    <scope>NUCLEOTIDE SEQUENCE</scope>
    <source>
        <strain evidence="2">CBS 269.34</strain>
    </source>
</reference>